<evidence type="ECO:0000313" key="2">
    <source>
        <dbReference type="Proteomes" id="UP001060215"/>
    </source>
</evidence>
<name>A0ACC0HR31_9ERIC</name>
<keyword evidence="2" id="KW-1185">Reference proteome</keyword>
<reference evidence="1 2" key="1">
    <citation type="journal article" date="2022" name="Plant J.">
        <title>Chromosome-level genome of Camellia lanceoleosa provides a valuable resource for understanding genome evolution and self-incompatibility.</title>
        <authorList>
            <person name="Gong W."/>
            <person name="Xiao S."/>
            <person name="Wang L."/>
            <person name="Liao Z."/>
            <person name="Chang Y."/>
            <person name="Mo W."/>
            <person name="Hu G."/>
            <person name="Li W."/>
            <person name="Zhao G."/>
            <person name="Zhu H."/>
            <person name="Hu X."/>
            <person name="Ji K."/>
            <person name="Xiang X."/>
            <person name="Song Q."/>
            <person name="Yuan D."/>
            <person name="Jin S."/>
            <person name="Zhang L."/>
        </authorList>
    </citation>
    <scope>NUCLEOTIDE SEQUENCE [LARGE SCALE GENOMIC DNA]</scope>
    <source>
        <strain evidence="1">SQ_2022a</strain>
    </source>
</reference>
<evidence type="ECO:0000313" key="1">
    <source>
        <dbReference type="EMBL" id="KAI8015455.1"/>
    </source>
</evidence>
<dbReference type="EMBL" id="CM045761">
    <property type="protein sequence ID" value="KAI8015455.1"/>
    <property type="molecule type" value="Genomic_DNA"/>
</dbReference>
<comment type="caution">
    <text evidence="1">The sequence shown here is derived from an EMBL/GenBank/DDBJ whole genome shotgun (WGS) entry which is preliminary data.</text>
</comment>
<accession>A0ACC0HR31</accession>
<proteinExistence type="predicted"/>
<organism evidence="1 2">
    <name type="scientific">Camellia lanceoleosa</name>
    <dbReference type="NCBI Taxonomy" id="1840588"/>
    <lineage>
        <taxon>Eukaryota</taxon>
        <taxon>Viridiplantae</taxon>
        <taxon>Streptophyta</taxon>
        <taxon>Embryophyta</taxon>
        <taxon>Tracheophyta</taxon>
        <taxon>Spermatophyta</taxon>
        <taxon>Magnoliopsida</taxon>
        <taxon>eudicotyledons</taxon>
        <taxon>Gunneridae</taxon>
        <taxon>Pentapetalae</taxon>
        <taxon>asterids</taxon>
        <taxon>Ericales</taxon>
        <taxon>Theaceae</taxon>
        <taxon>Camellia</taxon>
    </lineage>
</organism>
<protein>
    <submittedName>
        <fullName evidence="1">Nuclear factor related to kappa-B-binding protein</fullName>
    </submittedName>
</protein>
<gene>
    <name evidence="1" type="ORF">LOK49_LG05G00585</name>
</gene>
<dbReference type="Proteomes" id="UP001060215">
    <property type="component" value="Chromosome 4"/>
</dbReference>
<sequence length="761" mass="85688">MLDKLYMYSHPHHPAPFSPHVSVVVFLLLFFFFFFFSLSLSLSLSLVNDSVFAVHHLVKRSVLKRPFQLRLLRVLWEHQKPVMGHGHGSGLDVPPKYSEAQKHDIQNRSGMLKFVASMKDLDGHVAQIRGKSEEKLSSYEMVDERDINAAHVLVELANCVSGLPKNCLQSCRRSSSVFQIPENKLLTTVLANGNSKDANRLGGDGKTKKPTGVKLKFSLSKANDVERKQKKRTVENNFSLPHSKNQFITEEEEDSMHGRRGLSDGCQLTSRSRKKGWQKIEAFVSDDHDGLGMASLESKKAAKKQKTKTDETYLEGCYEYDLLCSRSKQFIDKPISVKKRSGLQKVDVQTVCLVRGVSGDMLLSADESVDAEVSVVKPAKRKQFPLITPTIHTGFSFSVIHLLSAVRMTLVTPHDCKDIPNENPEFVNGFHSCENKGVVNSEQAKEKNIPSLTIHEIVWRLRLKPGDPCILETEETLLDLVRGVLKIFSSRTAPLGADSWKPLTTYAKPSKTWSWVGPLCFNSSSDDCTSSEAWGLPHKMLVKLVDCFANWLKNDQESLKQIGSLPAPPVALLQPIDGKERFKGLRAQKSLSTISPSSDEVRTYFHREEILRYSIPERAFSYTALDGKKSTVAPLRKCSGKPSARVRDHFMLKNNRPPHVTVLCLVRDATARLPGSMGTRADVCTLIRDSQFVVDEISDSQLNQVVSGALDRLHYELDPCVKYDRDRHLWVYLHGEREEEEFESDGTSSRRRCKWLDSNLA</sequence>